<dbReference type="SUPFAM" id="SSF53686">
    <property type="entry name" value="Tryptophan synthase beta subunit-like PLP-dependent enzymes"/>
    <property type="match status" value="1"/>
</dbReference>
<accession>E0RX63</accession>
<dbReference type="PIRSF" id="PIRSF006278">
    <property type="entry name" value="ACCD_DCysDesulf"/>
    <property type="match status" value="1"/>
</dbReference>
<dbReference type="PANTHER" id="PTHR43780:SF2">
    <property type="entry name" value="1-AMINOCYCLOPROPANE-1-CARBOXYLATE DEAMINASE-RELATED"/>
    <property type="match status" value="1"/>
</dbReference>
<feature type="modified residue" description="N6-(pyridoxal phosphate)lysine" evidence="5">
    <location>
        <position position="34"/>
    </location>
</feature>
<dbReference type="EMBL" id="CP001810">
    <property type="protein sequence ID" value="ADL35274.1"/>
    <property type="molecule type" value="Genomic_DNA"/>
</dbReference>
<dbReference type="Pfam" id="PF00291">
    <property type="entry name" value="PALP"/>
    <property type="match status" value="1"/>
</dbReference>
<evidence type="ECO:0000259" key="6">
    <source>
        <dbReference type="Pfam" id="PF00291"/>
    </source>
</evidence>
<dbReference type="Gene3D" id="3.40.50.1100">
    <property type="match status" value="2"/>
</dbReference>
<evidence type="ECO:0000256" key="1">
    <source>
        <dbReference type="ARBA" id="ARBA00001933"/>
    </source>
</evidence>
<dbReference type="InterPro" id="IPR027278">
    <property type="entry name" value="ACCD_DCysDesulf"/>
</dbReference>
<dbReference type="PANTHER" id="PTHR43780">
    <property type="entry name" value="1-AMINOCYCLOPROPANE-1-CARBOXYLATE DEAMINASE-RELATED"/>
    <property type="match status" value="1"/>
</dbReference>
<feature type="domain" description="Tryptophan synthase beta chain-like PALP" evidence="6">
    <location>
        <begin position="5"/>
        <end position="302"/>
    </location>
</feature>
<dbReference type="GO" id="GO:0019148">
    <property type="term" value="F:D-cysteine desulfhydrase activity"/>
    <property type="evidence" value="ECO:0007669"/>
    <property type="project" value="TreeGrafter"/>
</dbReference>
<name>E0RX63_BUTPB</name>
<gene>
    <name evidence="7" type="ordered locus">bpr_I2541</name>
</gene>
<organism evidence="7 8">
    <name type="scientific">Butyrivibrio proteoclasticus (strain ATCC 51982 / DSM 14932 / B316)</name>
    <name type="common">Clostridium proteoclasticum</name>
    <dbReference type="NCBI Taxonomy" id="515622"/>
    <lineage>
        <taxon>Bacteria</taxon>
        <taxon>Bacillati</taxon>
        <taxon>Bacillota</taxon>
        <taxon>Clostridia</taxon>
        <taxon>Lachnospirales</taxon>
        <taxon>Lachnospiraceae</taxon>
        <taxon>Butyrivibrio</taxon>
    </lineage>
</organism>
<dbReference type="KEGG" id="bpb:bpr_I2541"/>
<dbReference type="AlphaFoldDB" id="E0RX63"/>
<dbReference type="RefSeq" id="WP_013281927.1">
    <property type="nucleotide sequence ID" value="NC_014387.1"/>
</dbReference>
<evidence type="ECO:0000256" key="5">
    <source>
        <dbReference type="PIRSR" id="PIRSR006278-2"/>
    </source>
</evidence>
<sequence length="316" mass="35275">MNNMTPTYKLDSDELNSLYVKREDMIPYSFGGNKARKAALFFEDIEKGDYDYVVTYGSSHSNHCRVVANMAAASGRKCVIIGPSEVSDSTYNSYMMDLFGAELITVPVDKVSSTIDDKLSELRSAGHKPYFIIGGGHGNIGTRAYDQCYQEIRQFEKDNNIKFDYIFFASGTGTTQAGLVCGQLLNEDDRKIVGISIARKNPRGREVVLDSIREYLGKEPLSVSGKEITENDIQDKTIFIDDYTGDGYGANSAEIQDTIKESLVKYGMPLDSTYTGKAFLGMKKYIRQKGIADKNILFIHTGGTPLFFDDLNKMRR</sequence>
<evidence type="ECO:0000256" key="4">
    <source>
        <dbReference type="PIRSR" id="PIRSR006278-1"/>
    </source>
</evidence>
<comment type="cofactor">
    <cofactor evidence="1">
        <name>pyridoxal 5'-phosphate</name>
        <dbReference type="ChEBI" id="CHEBI:597326"/>
    </cofactor>
</comment>
<evidence type="ECO:0000256" key="2">
    <source>
        <dbReference type="ARBA" id="ARBA00008639"/>
    </source>
</evidence>
<reference evidence="7 8" key="1">
    <citation type="journal article" date="2010" name="PLoS ONE">
        <title>The glycobiome of the rumen bacterium Butyrivibrio proteoclasticus B316(T) highlights adaptation to a polysaccharide-rich environment.</title>
        <authorList>
            <person name="Kelly W.J."/>
            <person name="Leahy S.C."/>
            <person name="Altermann E."/>
            <person name="Yeoman C.J."/>
            <person name="Dunne J.C."/>
            <person name="Kong Z."/>
            <person name="Pacheco D.M."/>
            <person name="Li D."/>
            <person name="Noel S.J."/>
            <person name="Moon C.D."/>
            <person name="Cookson A.L."/>
            <person name="Attwood G.T."/>
        </authorList>
    </citation>
    <scope>NUCLEOTIDE SEQUENCE [LARGE SCALE GENOMIC DNA]</scope>
    <source>
        <strain evidence="8">ATCC 51982 / DSM 14932 / B316</strain>
    </source>
</reference>
<dbReference type="Proteomes" id="UP000001299">
    <property type="component" value="Chromosome 1"/>
</dbReference>
<dbReference type="HOGENOM" id="CLU_048897_1_0_9"/>
<feature type="active site" description="Nucleophile" evidence="4">
    <location>
        <position position="61"/>
    </location>
</feature>
<protein>
    <submittedName>
        <fullName evidence="7">Pyridoxal phosphate-dependent deaminase</fullName>
    </submittedName>
</protein>
<keyword evidence="8" id="KW-1185">Reference proteome</keyword>
<dbReference type="eggNOG" id="COG2515">
    <property type="taxonomic scope" value="Bacteria"/>
</dbReference>
<dbReference type="InterPro" id="IPR001926">
    <property type="entry name" value="TrpB-like_PALP"/>
</dbReference>
<evidence type="ECO:0000313" key="7">
    <source>
        <dbReference type="EMBL" id="ADL35274.1"/>
    </source>
</evidence>
<evidence type="ECO:0000313" key="8">
    <source>
        <dbReference type="Proteomes" id="UP000001299"/>
    </source>
</evidence>
<dbReference type="STRING" id="515622.bpr_I2541"/>
<dbReference type="GO" id="GO:1901605">
    <property type="term" value="P:alpha-amino acid metabolic process"/>
    <property type="evidence" value="ECO:0007669"/>
    <property type="project" value="UniProtKB-ARBA"/>
</dbReference>
<keyword evidence="3 5" id="KW-0663">Pyridoxal phosphate</keyword>
<comment type="similarity">
    <text evidence="2">Belongs to the ACC deaminase/D-cysteine desulfhydrase family.</text>
</comment>
<dbReference type="InterPro" id="IPR036052">
    <property type="entry name" value="TrpB-like_PALP_sf"/>
</dbReference>
<proteinExistence type="inferred from homology"/>
<evidence type="ECO:0000256" key="3">
    <source>
        <dbReference type="ARBA" id="ARBA00022898"/>
    </source>
</evidence>